<organism evidence="1 2">
    <name type="scientific">Albula goreensis</name>
    <dbReference type="NCBI Taxonomy" id="1534307"/>
    <lineage>
        <taxon>Eukaryota</taxon>
        <taxon>Metazoa</taxon>
        <taxon>Chordata</taxon>
        <taxon>Craniata</taxon>
        <taxon>Vertebrata</taxon>
        <taxon>Euteleostomi</taxon>
        <taxon>Actinopterygii</taxon>
        <taxon>Neopterygii</taxon>
        <taxon>Teleostei</taxon>
        <taxon>Albuliformes</taxon>
        <taxon>Albulidae</taxon>
        <taxon>Albula</taxon>
    </lineage>
</organism>
<proteinExistence type="predicted"/>
<accession>A0A8T3DI73</accession>
<comment type="caution">
    <text evidence="1">The sequence shown here is derived from an EMBL/GenBank/DDBJ whole genome shotgun (WGS) entry which is preliminary data.</text>
</comment>
<sequence length="121" mass="14490">MRRRRAMFPETALYVANYILSPSRPTVYEPPYYSRYGKAPILETFCTPHQGKGGYWMSPQRHHLSGTTWRDQHRREVVFPGNTGFSDVPSSHLAGYCRLHHTLVWRYRWRKLRDQMRALHR</sequence>
<dbReference type="AlphaFoldDB" id="A0A8T3DI73"/>
<dbReference type="EMBL" id="JAERUA010000009">
    <property type="protein sequence ID" value="KAI1895107.1"/>
    <property type="molecule type" value="Genomic_DNA"/>
</dbReference>
<name>A0A8T3DI73_9TELE</name>
<protein>
    <submittedName>
        <fullName evidence="1">Uncharacterized protein</fullName>
    </submittedName>
</protein>
<reference evidence="1" key="1">
    <citation type="submission" date="2021-01" db="EMBL/GenBank/DDBJ databases">
        <authorList>
            <person name="Zahm M."/>
            <person name="Roques C."/>
            <person name="Cabau C."/>
            <person name="Klopp C."/>
            <person name="Donnadieu C."/>
            <person name="Jouanno E."/>
            <person name="Lampietro C."/>
            <person name="Louis A."/>
            <person name="Herpin A."/>
            <person name="Echchiki A."/>
            <person name="Berthelot C."/>
            <person name="Parey E."/>
            <person name="Roest-Crollius H."/>
            <person name="Braasch I."/>
            <person name="Postlethwait J."/>
            <person name="Bobe J."/>
            <person name="Montfort J."/>
            <person name="Bouchez O."/>
            <person name="Begum T."/>
            <person name="Mejri S."/>
            <person name="Adams A."/>
            <person name="Chen W.-J."/>
            <person name="Guiguen Y."/>
        </authorList>
    </citation>
    <scope>NUCLEOTIDE SEQUENCE</scope>
    <source>
        <tissue evidence="1">Blood</tissue>
    </source>
</reference>
<dbReference type="OrthoDB" id="9940994at2759"/>
<evidence type="ECO:0000313" key="2">
    <source>
        <dbReference type="Proteomes" id="UP000829720"/>
    </source>
</evidence>
<gene>
    <name evidence="1" type="ORF">AGOR_G00102890</name>
</gene>
<evidence type="ECO:0000313" key="1">
    <source>
        <dbReference type="EMBL" id="KAI1895107.1"/>
    </source>
</evidence>
<dbReference type="Proteomes" id="UP000829720">
    <property type="component" value="Unassembled WGS sequence"/>
</dbReference>
<keyword evidence="2" id="KW-1185">Reference proteome</keyword>